<protein>
    <submittedName>
        <fullName evidence="2">Uncharacterized protein</fullName>
    </submittedName>
</protein>
<gene>
    <name evidence="2" type="ORF">N0V83_007599</name>
</gene>
<dbReference type="EMBL" id="JAPEUY010000013">
    <property type="protein sequence ID" value="KAJ4367069.1"/>
    <property type="molecule type" value="Genomic_DNA"/>
</dbReference>
<dbReference type="OrthoDB" id="10674096at2759"/>
<evidence type="ECO:0000313" key="3">
    <source>
        <dbReference type="Proteomes" id="UP001140560"/>
    </source>
</evidence>
<feature type="region of interest" description="Disordered" evidence="1">
    <location>
        <begin position="237"/>
        <end position="262"/>
    </location>
</feature>
<proteinExistence type="predicted"/>
<dbReference type="AlphaFoldDB" id="A0A9W9CK52"/>
<sequence length="262" mass="29528">MPLSDVKKRGKAEKSADKKPKSSRPSKTATHNIGRTLAGHVVSGDNGDDDDDSGDYVPPEKDEESDKDSDLQDVDEDELDPDVQESIDDEGNIVRIVGGKAMSDQEILDSIHASPTYRKMREFKKQRWVSQHKKMKSDAKDAEDDPDDEIIEVDCREDDDSGARYAMLPVTDVDDIRGGVFKTGLGYTFEGKRSVWEIDKMRLKVKYDSGEKDHMGRPVWKEKEQLAAKIFADGSIAVRKREKGQPEEEPNGQRSNKKKRSE</sequence>
<accession>A0A9W9CK52</accession>
<feature type="compositionally biased region" description="Polar residues" evidence="1">
    <location>
        <begin position="23"/>
        <end position="33"/>
    </location>
</feature>
<evidence type="ECO:0000313" key="2">
    <source>
        <dbReference type="EMBL" id="KAJ4367069.1"/>
    </source>
</evidence>
<dbReference type="Proteomes" id="UP001140560">
    <property type="component" value="Unassembled WGS sequence"/>
</dbReference>
<evidence type="ECO:0000256" key="1">
    <source>
        <dbReference type="SAM" id="MobiDB-lite"/>
    </source>
</evidence>
<feature type="compositionally biased region" description="Acidic residues" evidence="1">
    <location>
        <begin position="61"/>
        <end position="91"/>
    </location>
</feature>
<comment type="caution">
    <text evidence="2">The sequence shown here is derived from an EMBL/GenBank/DDBJ whole genome shotgun (WGS) entry which is preliminary data.</text>
</comment>
<keyword evidence="3" id="KW-1185">Reference proteome</keyword>
<organism evidence="2 3">
    <name type="scientific">Neocucurbitaria cava</name>
    <dbReference type="NCBI Taxonomy" id="798079"/>
    <lineage>
        <taxon>Eukaryota</taxon>
        <taxon>Fungi</taxon>
        <taxon>Dikarya</taxon>
        <taxon>Ascomycota</taxon>
        <taxon>Pezizomycotina</taxon>
        <taxon>Dothideomycetes</taxon>
        <taxon>Pleosporomycetidae</taxon>
        <taxon>Pleosporales</taxon>
        <taxon>Pleosporineae</taxon>
        <taxon>Cucurbitariaceae</taxon>
        <taxon>Neocucurbitaria</taxon>
    </lineage>
</organism>
<reference evidence="2" key="1">
    <citation type="submission" date="2022-10" db="EMBL/GenBank/DDBJ databases">
        <title>Tapping the CABI collections for fungal endophytes: first genome assemblies for Collariella, Neodidymelliopsis, Ascochyta clinopodiicola, Didymella pomorum, Didymosphaeria variabile, Neocosmospora piperis and Neocucurbitaria cava.</title>
        <authorList>
            <person name="Hill R."/>
        </authorList>
    </citation>
    <scope>NUCLEOTIDE SEQUENCE</scope>
    <source>
        <strain evidence="2">IMI 356814</strain>
    </source>
</reference>
<name>A0A9W9CK52_9PLEO</name>
<feature type="region of interest" description="Disordered" evidence="1">
    <location>
        <begin position="1"/>
        <end position="91"/>
    </location>
</feature>